<keyword evidence="5 7" id="KW-1133">Transmembrane helix</keyword>
<organism evidence="11 12">
    <name type="scientific">Nostoc azollae (strain 0708)</name>
    <name type="common">Anabaena azollae (strain 0708)</name>
    <dbReference type="NCBI Taxonomy" id="551115"/>
    <lineage>
        <taxon>Bacteria</taxon>
        <taxon>Bacillati</taxon>
        <taxon>Cyanobacteriota</taxon>
        <taxon>Cyanophyceae</taxon>
        <taxon>Nostocales</taxon>
        <taxon>Nostocaceae</taxon>
        <taxon>Trichormus</taxon>
    </lineage>
</organism>
<dbReference type="GO" id="GO:0005886">
    <property type="term" value="C:plasma membrane"/>
    <property type="evidence" value="ECO:0007669"/>
    <property type="project" value="UniProtKB-SubCell"/>
</dbReference>
<comment type="similarity">
    <text evidence="2">Belongs to the MscS (TC 1.A.23) family.</text>
</comment>
<dbReference type="HOGENOM" id="CLU_027053_1_0_3"/>
<reference evidence="11 12" key="1">
    <citation type="journal article" date="2010" name="PLoS ONE">
        <title>Genome erosion in a nitrogen-fixing vertically transmitted endosymbiotic multicellular cyanobacterium.</title>
        <authorList>
            <person name="Ran L."/>
            <person name="Larsson J."/>
            <person name="Vigil-Stenman T."/>
            <person name="Nylander J.A."/>
            <person name="Ininbergs K."/>
            <person name="Zheng W.W."/>
            <person name="Lapidus A."/>
            <person name="Lowry S."/>
            <person name="Haselkorn R."/>
            <person name="Bergman B."/>
        </authorList>
    </citation>
    <scope>NUCLEOTIDE SEQUENCE [LARGE SCALE GENOMIC DNA]</scope>
    <source>
        <strain evidence="11 12">0708</strain>
    </source>
</reference>
<dbReference type="InterPro" id="IPR045276">
    <property type="entry name" value="YbiO_bact"/>
</dbReference>
<dbReference type="EMBL" id="CP002059">
    <property type="protein sequence ID" value="ADI63265.1"/>
    <property type="molecule type" value="Genomic_DNA"/>
</dbReference>
<evidence type="ECO:0000256" key="1">
    <source>
        <dbReference type="ARBA" id="ARBA00004651"/>
    </source>
</evidence>
<dbReference type="PANTHER" id="PTHR30460:SF0">
    <property type="entry name" value="MODERATE CONDUCTANCE MECHANOSENSITIVE CHANNEL YBIO"/>
    <property type="match status" value="1"/>
</dbReference>
<dbReference type="Pfam" id="PF21088">
    <property type="entry name" value="MS_channel_1st"/>
    <property type="match status" value="1"/>
</dbReference>
<evidence type="ECO:0000256" key="7">
    <source>
        <dbReference type="SAM" id="Phobius"/>
    </source>
</evidence>
<feature type="transmembrane region" description="Helical" evidence="7">
    <location>
        <begin position="249"/>
        <end position="272"/>
    </location>
</feature>
<evidence type="ECO:0000259" key="8">
    <source>
        <dbReference type="Pfam" id="PF00924"/>
    </source>
</evidence>
<dbReference type="Pfam" id="PF21082">
    <property type="entry name" value="MS_channel_3rd"/>
    <property type="match status" value="1"/>
</dbReference>
<dbReference type="InterPro" id="IPR049278">
    <property type="entry name" value="MS_channel_C"/>
</dbReference>
<evidence type="ECO:0000313" key="11">
    <source>
        <dbReference type="EMBL" id="ADI63265.1"/>
    </source>
</evidence>
<dbReference type="SUPFAM" id="SSF82861">
    <property type="entry name" value="Mechanosensitive channel protein MscS (YggB), transmembrane region"/>
    <property type="match status" value="1"/>
</dbReference>
<keyword evidence="4 7" id="KW-0812">Transmembrane</keyword>
<dbReference type="KEGG" id="naz:Aazo_0846"/>
<feature type="domain" description="Mechanosensitive ion channel transmembrane helices 2/3" evidence="10">
    <location>
        <begin position="315"/>
        <end position="355"/>
    </location>
</feature>
<feature type="transmembrane region" description="Helical" evidence="7">
    <location>
        <begin position="310"/>
        <end position="330"/>
    </location>
</feature>
<accession>D7E1N8</accession>
<evidence type="ECO:0000313" key="12">
    <source>
        <dbReference type="Proteomes" id="UP000001511"/>
    </source>
</evidence>
<name>D7E1N8_NOSA0</name>
<dbReference type="InterPro" id="IPR011014">
    <property type="entry name" value="MscS_channel_TM-2"/>
</dbReference>
<dbReference type="Gene3D" id="2.30.30.60">
    <property type="match status" value="1"/>
</dbReference>
<keyword evidence="12" id="KW-1185">Reference proteome</keyword>
<evidence type="ECO:0000256" key="2">
    <source>
        <dbReference type="ARBA" id="ARBA00008017"/>
    </source>
</evidence>
<dbReference type="InterPro" id="IPR049142">
    <property type="entry name" value="MS_channel_1st"/>
</dbReference>
<evidence type="ECO:0000256" key="3">
    <source>
        <dbReference type="ARBA" id="ARBA00022475"/>
    </source>
</evidence>
<dbReference type="RefSeq" id="WP_013190283.1">
    <property type="nucleotide sequence ID" value="NC_014248.1"/>
</dbReference>
<dbReference type="STRING" id="551115.Aazo_0846"/>
<dbReference type="InterPro" id="IPR023408">
    <property type="entry name" value="MscS_beta-dom_sf"/>
</dbReference>
<dbReference type="InterPro" id="IPR010920">
    <property type="entry name" value="LSM_dom_sf"/>
</dbReference>
<feature type="transmembrane region" description="Helical" evidence="7">
    <location>
        <begin position="336"/>
        <end position="353"/>
    </location>
</feature>
<keyword evidence="6 7" id="KW-0472">Membrane</keyword>
<dbReference type="AlphaFoldDB" id="D7E1N8"/>
<evidence type="ECO:0000256" key="6">
    <source>
        <dbReference type="ARBA" id="ARBA00023136"/>
    </source>
</evidence>
<feature type="domain" description="Mechanosensitive ion channel MscS C-terminal" evidence="9">
    <location>
        <begin position="427"/>
        <end position="514"/>
    </location>
</feature>
<evidence type="ECO:0000256" key="4">
    <source>
        <dbReference type="ARBA" id="ARBA00022692"/>
    </source>
</evidence>
<dbReference type="InterPro" id="IPR006685">
    <property type="entry name" value="MscS_channel_2nd"/>
</dbReference>
<proteinExistence type="inferred from homology"/>
<evidence type="ECO:0000259" key="9">
    <source>
        <dbReference type="Pfam" id="PF21082"/>
    </source>
</evidence>
<gene>
    <name evidence="11" type="ordered locus">Aazo_0846</name>
</gene>
<dbReference type="eggNOG" id="COG0668">
    <property type="taxonomic scope" value="Bacteria"/>
</dbReference>
<dbReference type="Gene3D" id="1.10.287.1260">
    <property type="match status" value="1"/>
</dbReference>
<evidence type="ECO:0000256" key="5">
    <source>
        <dbReference type="ARBA" id="ARBA00022989"/>
    </source>
</evidence>
<feature type="transmembrane region" description="Helical" evidence="7">
    <location>
        <begin position="162"/>
        <end position="180"/>
    </location>
</feature>
<dbReference type="GO" id="GO:0008381">
    <property type="term" value="F:mechanosensitive monoatomic ion channel activity"/>
    <property type="evidence" value="ECO:0007669"/>
    <property type="project" value="InterPro"/>
</dbReference>
<dbReference type="SUPFAM" id="SSF82689">
    <property type="entry name" value="Mechanosensitive channel protein MscS (YggB), C-terminal domain"/>
    <property type="match status" value="1"/>
</dbReference>
<protein>
    <submittedName>
        <fullName evidence="11">MscS Mechanosensitive ion channel</fullName>
    </submittedName>
</protein>
<comment type="subcellular location">
    <subcellularLocation>
        <location evidence="1">Cell membrane</location>
        <topology evidence="1">Multi-pass membrane protein</topology>
    </subcellularLocation>
</comment>
<dbReference type="InterPro" id="IPR011066">
    <property type="entry name" value="MscS_channel_C_sf"/>
</dbReference>
<dbReference type="PANTHER" id="PTHR30460">
    <property type="entry name" value="MODERATE CONDUCTANCE MECHANOSENSITIVE CHANNEL YBIO"/>
    <property type="match status" value="1"/>
</dbReference>
<feature type="transmembrane region" description="Helical" evidence="7">
    <location>
        <begin position="221"/>
        <end position="243"/>
    </location>
</feature>
<feature type="domain" description="Mechanosensitive ion channel MscS" evidence="8">
    <location>
        <begin position="356"/>
        <end position="420"/>
    </location>
</feature>
<dbReference type="Proteomes" id="UP000001511">
    <property type="component" value="Chromosome"/>
</dbReference>
<dbReference type="SUPFAM" id="SSF50182">
    <property type="entry name" value="Sm-like ribonucleoproteins"/>
    <property type="match status" value="1"/>
</dbReference>
<evidence type="ECO:0000259" key="10">
    <source>
        <dbReference type="Pfam" id="PF21088"/>
    </source>
</evidence>
<sequence>MRLKFLAIAVSMGVTVISVQKTTARTPLLPYLQTPSNLSNSTGNQTVSEWIYLDGRPLFQIAASKNDVSERLQSIQQNLQEISQDYFQSKAPEFKIQIRTTKDLPVIYINGKYLMTINSQDAKLRQLKALTLANEIADNLQDNLEVSKKERQTSSLISQCKIAGAIALVMILSSSLIYRYQRRSQKDDVEPICPDAETGQPITTQLNQQEHQHLAEVKNRLFQLSQTGIWGGGSFVILGLFPYTRALQMALLAVAQIPLKVGIVVLGTYVAVRFSYALIDKFTTTLISGGFLLNSETSERMELRVSTFSGVTKSITTLICMGVGILSILISLGIDIVPLLAGAGLIGVAVSLASQNLIKDAINGFLIIIEDQYALGDVINVGNVGGLVENLNLRMTQVRDAEGRLITIPNSEIKVVANLSSRWSRADLTIPVSYQANIDEALKLIEDVALNMNQEPKWKREIIEKPSILGIDNFSERGMMIRVWIKTQPLKQWEVAREYRRRLKIALDQVGISIPIPQQTILVNHPQLLNSARNNSD</sequence>
<dbReference type="Pfam" id="PF00924">
    <property type="entry name" value="MS_channel_2nd"/>
    <property type="match status" value="1"/>
</dbReference>
<dbReference type="Gene3D" id="3.30.70.100">
    <property type="match status" value="1"/>
</dbReference>
<keyword evidence="3" id="KW-1003">Cell membrane</keyword>
<dbReference type="FunFam" id="3.30.70.100:FF:000018">
    <property type="entry name" value="MscS mechanosensitive ion channel"/>
    <property type="match status" value="1"/>
</dbReference>